<name>A0A0S8GDC6_UNCW3</name>
<reference evidence="2 3" key="1">
    <citation type="journal article" date="2015" name="Microbiome">
        <title>Genomic resolution of linkages in carbon, nitrogen, and sulfur cycling among widespread estuary sediment bacteria.</title>
        <authorList>
            <person name="Baker B.J."/>
            <person name="Lazar C.S."/>
            <person name="Teske A.P."/>
            <person name="Dick G.J."/>
        </authorList>
    </citation>
    <scope>NUCLEOTIDE SEQUENCE [LARGE SCALE GENOMIC DNA]</scope>
    <source>
        <strain evidence="2">SM23_60</strain>
    </source>
</reference>
<dbReference type="SUPFAM" id="SSF54913">
    <property type="entry name" value="GlnB-like"/>
    <property type="match status" value="1"/>
</dbReference>
<sequence length="107" mass="12402">MWCPQCKSEYVSGITECPECKVRLVDRLPEEPEVKHQYVDYVEVLSRLKPPDVVLIKSILDSSDVAYYIKGEHSLHAAYSFLDAKLMVRKDQVDQARELLNDFARDQ</sequence>
<dbReference type="Gene3D" id="3.30.70.790">
    <property type="entry name" value="UreE, C-terminal domain"/>
    <property type="match status" value="1"/>
</dbReference>
<dbReference type="AlphaFoldDB" id="A0A0S8GDC6"/>
<evidence type="ECO:0000313" key="3">
    <source>
        <dbReference type="Proteomes" id="UP000051096"/>
    </source>
</evidence>
<protein>
    <recommendedName>
        <fullName evidence="1">DUF2007 domain-containing protein</fullName>
    </recommendedName>
</protein>
<evidence type="ECO:0000313" key="2">
    <source>
        <dbReference type="EMBL" id="KPK69642.1"/>
    </source>
</evidence>
<organism evidence="2 3">
    <name type="scientific">candidate division WOR_3 bacterium SM23_60</name>
    <dbReference type="NCBI Taxonomy" id="1703780"/>
    <lineage>
        <taxon>Bacteria</taxon>
        <taxon>Bacteria division WOR-3</taxon>
    </lineage>
</organism>
<feature type="domain" description="DUF2007" evidence="1">
    <location>
        <begin position="42"/>
        <end position="103"/>
    </location>
</feature>
<dbReference type="Pfam" id="PF09413">
    <property type="entry name" value="DUF2007"/>
    <property type="match status" value="1"/>
</dbReference>
<dbReference type="InterPro" id="IPR018551">
    <property type="entry name" value="DUF2007"/>
</dbReference>
<dbReference type="EMBL" id="LJUO01000117">
    <property type="protein sequence ID" value="KPK69642.1"/>
    <property type="molecule type" value="Genomic_DNA"/>
</dbReference>
<evidence type="ECO:0000259" key="1">
    <source>
        <dbReference type="Pfam" id="PF09413"/>
    </source>
</evidence>
<proteinExistence type="predicted"/>
<gene>
    <name evidence="2" type="ORF">AMJ87_10160</name>
</gene>
<accession>A0A0S8GDC6</accession>
<dbReference type="Proteomes" id="UP000051096">
    <property type="component" value="Unassembled WGS sequence"/>
</dbReference>
<dbReference type="InterPro" id="IPR011322">
    <property type="entry name" value="N-reg_PII-like_a/b"/>
</dbReference>
<comment type="caution">
    <text evidence="2">The sequence shown here is derived from an EMBL/GenBank/DDBJ whole genome shotgun (WGS) entry which is preliminary data.</text>
</comment>